<keyword evidence="3" id="KW-1185">Reference proteome</keyword>
<dbReference type="AlphaFoldDB" id="A0AA88XSW6"/>
<feature type="compositionally biased region" description="Basic and acidic residues" evidence="1">
    <location>
        <begin position="142"/>
        <end position="151"/>
    </location>
</feature>
<feature type="compositionally biased region" description="Basic and acidic residues" evidence="1">
    <location>
        <begin position="73"/>
        <end position="89"/>
    </location>
</feature>
<evidence type="ECO:0000313" key="2">
    <source>
        <dbReference type="EMBL" id="KAK3091109.1"/>
    </source>
</evidence>
<proteinExistence type="predicted"/>
<accession>A0AA88XSW6</accession>
<dbReference type="GO" id="GO:0035650">
    <property type="term" value="F:AP-1 adaptor complex binding"/>
    <property type="evidence" value="ECO:0007669"/>
    <property type="project" value="InterPro"/>
</dbReference>
<dbReference type="PANTHER" id="PTHR34529">
    <property type="entry name" value="AP-1 COMPLEX-ASSOCIATED REGULATORY PROTEIN"/>
    <property type="match status" value="1"/>
</dbReference>
<reference evidence="2" key="1">
    <citation type="submission" date="2019-08" db="EMBL/GenBank/DDBJ databases">
        <title>The improved chromosome-level genome for the pearl oyster Pinctada fucata martensii using PacBio sequencing and Hi-C.</title>
        <authorList>
            <person name="Zheng Z."/>
        </authorList>
    </citation>
    <scope>NUCLEOTIDE SEQUENCE</scope>
    <source>
        <strain evidence="2">ZZ-2019</strain>
        <tissue evidence="2">Adductor muscle</tissue>
    </source>
</reference>
<dbReference type="PANTHER" id="PTHR34529:SF1">
    <property type="entry name" value="AP-1 COMPLEX-ASSOCIATED REGULATORY PROTEIN"/>
    <property type="match status" value="1"/>
</dbReference>
<feature type="region of interest" description="Disordered" evidence="1">
    <location>
        <begin position="69"/>
        <end position="90"/>
    </location>
</feature>
<sequence length="231" mass="26222">MLLFTFICVRLVTEREKQLLASKQYTELVHEQKRVDKEIDEKLARQEEELRLEEEKFYEAKKEASRIAKLRKKKEETAKNSTKKGEKSWLGDQENDWEVAGGEDDFEMFLANVKARSLKTAARLRQGSGDGQSSSSSAATSHSKDRSERSQADGSSLDLEWEHEDGVIPQKKPRSSTEENLVLASSRVGKDSPAHSNDLEWDNDFVSAEEISSDTAQLLAAEQTIQQYLPR</sequence>
<dbReference type="InterPro" id="IPR031483">
    <property type="entry name" value="AP1AR"/>
</dbReference>
<evidence type="ECO:0000313" key="3">
    <source>
        <dbReference type="Proteomes" id="UP001186944"/>
    </source>
</evidence>
<protein>
    <submittedName>
        <fullName evidence="2">Uncharacterized protein</fullName>
    </submittedName>
</protein>
<organism evidence="2 3">
    <name type="scientific">Pinctada imbricata</name>
    <name type="common">Atlantic pearl-oyster</name>
    <name type="synonym">Pinctada martensii</name>
    <dbReference type="NCBI Taxonomy" id="66713"/>
    <lineage>
        <taxon>Eukaryota</taxon>
        <taxon>Metazoa</taxon>
        <taxon>Spiralia</taxon>
        <taxon>Lophotrochozoa</taxon>
        <taxon>Mollusca</taxon>
        <taxon>Bivalvia</taxon>
        <taxon>Autobranchia</taxon>
        <taxon>Pteriomorphia</taxon>
        <taxon>Pterioida</taxon>
        <taxon>Pterioidea</taxon>
        <taxon>Pteriidae</taxon>
        <taxon>Pinctada</taxon>
    </lineage>
</organism>
<dbReference type="GO" id="GO:0048203">
    <property type="term" value="P:vesicle targeting, trans-Golgi to endosome"/>
    <property type="evidence" value="ECO:0007669"/>
    <property type="project" value="InterPro"/>
</dbReference>
<dbReference type="GO" id="GO:2000146">
    <property type="term" value="P:negative regulation of cell motility"/>
    <property type="evidence" value="ECO:0007669"/>
    <property type="project" value="InterPro"/>
</dbReference>
<dbReference type="GO" id="GO:1900025">
    <property type="term" value="P:negative regulation of substrate adhesion-dependent cell spreading"/>
    <property type="evidence" value="ECO:0007669"/>
    <property type="project" value="InterPro"/>
</dbReference>
<gene>
    <name evidence="2" type="ORF">FSP39_017181</name>
</gene>
<feature type="region of interest" description="Disordered" evidence="1">
    <location>
        <begin position="122"/>
        <end position="201"/>
    </location>
</feature>
<name>A0AA88XSW6_PINIB</name>
<dbReference type="EMBL" id="VSWD01000010">
    <property type="protein sequence ID" value="KAK3091109.1"/>
    <property type="molecule type" value="Genomic_DNA"/>
</dbReference>
<dbReference type="Pfam" id="PF15745">
    <property type="entry name" value="AP1AR"/>
    <property type="match status" value="1"/>
</dbReference>
<comment type="caution">
    <text evidence="2">The sequence shown here is derived from an EMBL/GenBank/DDBJ whole genome shotgun (WGS) entry which is preliminary data.</text>
</comment>
<feature type="compositionally biased region" description="Low complexity" evidence="1">
    <location>
        <begin position="125"/>
        <end position="141"/>
    </location>
</feature>
<dbReference type="GO" id="GO:0034315">
    <property type="term" value="P:regulation of Arp2/3 complex-mediated actin nucleation"/>
    <property type="evidence" value="ECO:0007669"/>
    <property type="project" value="InterPro"/>
</dbReference>
<dbReference type="GO" id="GO:0005829">
    <property type="term" value="C:cytosol"/>
    <property type="evidence" value="ECO:0007669"/>
    <property type="project" value="GOC"/>
</dbReference>
<dbReference type="Proteomes" id="UP001186944">
    <property type="component" value="Unassembled WGS sequence"/>
</dbReference>
<evidence type="ECO:0000256" key="1">
    <source>
        <dbReference type="SAM" id="MobiDB-lite"/>
    </source>
</evidence>